<dbReference type="Proteomes" id="UP000653480">
    <property type="component" value="Unassembled WGS sequence"/>
</dbReference>
<dbReference type="AlphaFoldDB" id="A0A8H9H5N6"/>
<evidence type="ECO:0000313" key="1">
    <source>
        <dbReference type="EMBL" id="GGO28045.1"/>
    </source>
</evidence>
<keyword evidence="2" id="KW-1185">Reference proteome</keyword>
<reference evidence="1" key="2">
    <citation type="submission" date="2020-09" db="EMBL/GenBank/DDBJ databases">
        <authorList>
            <person name="Sun Q."/>
            <person name="Zhou Y."/>
        </authorList>
    </citation>
    <scope>NUCLEOTIDE SEQUENCE</scope>
    <source>
        <strain evidence="1">CGMCC 4.7138</strain>
    </source>
</reference>
<sequence>MIRGLRARRAGALALLCDIGEDIGEDLGEEIDEEIEESVGTATCRARWEGNKGLIRHSSWATHACGTTLTRGQQ</sequence>
<name>A0A8H9H5N6_9ACTN</name>
<evidence type="ECO:0000313" key="2">
    <source>
        <dbReference type="Proteomes" id="UP000653480"/>
    </source>
</evidence>
<gene>
    <name evidence="1" type="ORF">GCM10011574_62110</name>
</gene>
<protein>
    <submittedName>
        <fullName evidence="1">Uncharacterized protein</fullName>
    </submittedName>
</protein>
<comment type="caution">
    <text evidence="1">The sequence shown here is derived from an EMBL/GenBank/DDBJ whole genome shotgun (WGS) entry which is preliminary data.</text>
</comment>
<accession>A0A8H9H5N6</accession>
<reference evidence="1" key="1">
    <citation type="journal article" date="2014" name="Int. J. Syst. Evol. Microbiol.">
        <title>Complete genome sequence of Corynebacterium casei LMG S-19264T (=DSM 44701T), isolated from a smear-ripened cheese.</title>
        <authorList>
            <consortium name="US DOE Joint Genome Institute (JGI-PGF)"/>
            <person name="Walter F."/>
            <person name="Albersmeier A."/>
            <person name="Kalinowski J."/>
            <person name="Ruckert C."/>
        </authorList>
    </citation>
    <scope>NUCLEOTIDE SEQUENCE</scope>
    <source>
        <strain evidence="1">CGMCC 4.7138</strain>
    </source>
</reference>
<organism evidence="1 2">
    <name type="scientific">Microbispora bryophytorum</name>
    <dbReference type="NCBI Taxonomy" id="1460882"/>
    <lineage>
        <taxon>Bacteria</taxon>
        <taxon>Bacillati</taxon>
        <taxon>Actinomycetota</taxon>
        <taxon>Actinomycetes</taxon>
        <taxon>Streptosporangiales</taxon>
        <taxon>Streptosporangiaceae</taxon>
        <taxon>Microbispora</taxon>
    </lineage>
</organism>
<dbReference type="EMBL" id="BMMN01000016">
    <property type="protein sequence ID" value="GGO28045.1"/>
    <property type="molecule type" value="Genomic_DNA"/>
</dbReference>
<proteinExistence type="predicted"/>